<dbReference type="GO" id="GO:0016020">
    <property type="term" value="C:membrane"/>
    <property type="evidence" value="ECO:0007669"/>
    <property type="project" value="InterPro"/>
</dbReference>
<evidence type="ECO:0000256" key="1">
    <source>
        <dbReference type="ARBA" id="ARBA00005189"/>
    </source>
</evidence>
<evidence type="ECO:0000313" key="9">
    <source>
        <dbReference type="EMBL" id="MCU7377317.1"/>
    </source>
</evidence>
<keyword evidence="10" id="KW-1185">Reference proteome</keyword>
<evidence type="ECO:0000256" key="7">
    <source>
        <dbReference type="RuleBase" id="RU361267"/>
    </source>
</evidence>
<dbReference type="InterPro" id="IPR002123">
    <property type="entry name" value="Plipid/glycerol_acylTrfase"/>
</dbReference>
<proteinExistence type="inferred from homology"/>
<keyword evidence="7" id="KW-1208">Phospholipid metabolism</keyword>
<keyword evidence="6 7" id="KW-0012">Acyltransferase</keyword>
<evidence type="ECO:0000256" key="4">
    <source>
        <dbReference type="ARBA" id="ARBA00022679"/>
    </source>
</evidence>
<organism evidence="9 10">
    <name type="scientific">Hominibacterium faecale</name>
    <dbReference type="NCBI Taxonomy" id="2839743"/>
    <lineage>
        <taxon>Bacteria</taxon>
        <taxon>Bacillati</taxon>
        <taxon>Bacillota</taxon>
        <taxon>Clostridia</taxon>
        <taxon>Peptostreptococcales</taxon>
        <taxon>Anaerovoracaceae</taxon>
        <taxon>Hominibacterium</taxon>
    </lineage>
</organism>
<sequence length="255" mass="28873">MKIIRNIPGFFKLYTTLKRLNEYKSEIEDAKAKGDVERECRNILMAETVWSRDVLNMFGSELVVHGEENLPQEGPVVYIANHQGYADIIAYTASLNTIQFGFVAKDNLGKIPIYGEWIRRIRSVLIKRDDPRASLKAIDEGIELINQGFSLMIFPEGTRSKGPDPGDFKRGAFKLAVKPEVPIIPVSVFGSYKMYEETGILKGTRIDVMIHPRVETKGLSRKEEKQLCLDVEKTVKDGIAKLRELQNSLKDDQGK</sequence>
<evidence type="ECO:0000256" key="6">
    <source>
        <dbReference type="ARBA" id="ARBA00023315"/>
    </source>
</evidence>
<dbReference type="PANTHER" id="PTHR10434:SF64">
    <property type="entry name" value="1-ACYL-SN-GLYCEROL-3-PHOSPHATE ACYLTRANSFERASE-RELATED"/>
    <property type="match status" value="1"/>
</dbReference>
<comment type="similarity">
    <text evidence="2 7">Belongs to the 1-acyl-sn-glycerol-3-phosphate acyltransferase family.</text>
</comment>
<keyword evidence="5 7" id="KW-0443">Lipid metabolism</keyword>
<evidence type="ECO:0000313" key="10">
    <source>
        <dbReference type="Proteomes" id="UP001065549"/>
    </source>
</evidence>
<dbReference type="Pfam" id="PF01553">
    <property type="entry name" value="Acyltransferase"/>
    <property type="match status" value="1"/>
</dbReference>
<evidence type="ECO:0000256" key="5">
    <source>
        <dbReference type="ARBA" id="ARBA00023098"/>
    </source>
</evidence>
<dbReference type="RefSeq" id="WP_253020719.1">
    <property type="nucleotide sequence ID" value="NZ_JAJAGH010000010.1"/>
</dbReference>
<feature type="domain" description="Phospholipid/glycerol acyltransferase" evidence="8">
    <location>
        <begin position="76"/>
        <end position="191"/>
    </location>
</feature>
<dbReference type="PANTHER" id="PTHR10434">
    <property type="entry name" value="1-ACYL-SN-GLYCEROL-3-PHOSPHATE ACYLTRANSFERASE"/>
    <property type="match status" value="1"/>
</dbReference>
<dbReference type="SMART" id="SM00563">
    <property type="entry name" value="PlsC"/>
    <property type="match status" value="1"/>
</dbReference>
<dbReference type="CDD" id="cd07989">
    <property type="entry name" value="LPLAT_AGPAT-like"/>
    <property type="match status" value="1"/>
</dbReference>
<keyword evidence="7" id="KW-0594">Phospholipid biosynthesis</keyword>
<evidence type="ECO:0000259" key="8">
    <source>
        <dbReference type="SMART" id="SM00563"/>
    </source>
</evidence>
<name>A0A9J6QN56_9FIRM</name>
<dbReference type="InterPro" id="IPR004552">
    <property type="entry name" value="AGP_acyltrans"/>
</dbReference>
<evidence type="ECO:0000256" key="3">
    <source>
        <dbReference type="ARBA" id="ARBA00022516"/>
    </source>
</evidence>
<dbReference type="EC" id="2.3.1.51" evidence="7"/>
<accession>A0A9J6QN56</accession>
<evidence type="ECO:0000256" key="2">
    <source>
        <dbReference type="ARBA" id="ARBA00008655"/>
    </source>
</evidence>
<comment type="domain">
    <text evidence="7">The HXXXXD motif is essential for acyltransferase activity and may constitute the binding site for the phosphate moiety of the glycerol-3-phosphate.</text>
</comment>
<keyword evidence="4 7" id="KW-0808">Transferase</keyword>
<protein>
    <recommendedName>
        <fullName evidence="7">1-acyl-sn-glycerol-3-phosphate acyltransferase</fullName>
        <ecNumber evidence="7">2.3.1.51</ecNumber>
    </recommendedName>
</protein>
<dbReference type="SUPFAM" id="SSF69593">
    <property type="entry name" value="Glycerol-3-phosphate (1)-acyltransferase"/>
    <property type="match status" value="1"/>
</dbReference>
<keyword evidence="3 7" id="KW-0444">Lipid biosynthesis</keyword>
<comment type="catalytic activity">
    <reaction evidence="7">
        <text>a 1-acyl-sn-glycero-3-phosphate + an acyl-CoA = a 1,2-diacyl-sn-glycero-3-phosphate + CoA</text>
        <dbReference type="Rhea" id="RHEA:19709"/>
        <dbReference type="ChEBI" id="CHEBI:57287"/>
        <dbReference type="ChEBI" id="CHEBI:57970"/>
        <dbReference type="ChEBI" id="CHEBI:58342"/>
        <dbReference type="ChEBI" id="CHEBI:58608"/>
        <dbReference type="EC" id="2.3.1.51"/>
    </reaction>
</comment>
<dbReference type="Proteomes" id="UP001065549">
    <property type="component" value="Unassembled WGS sequence"/>
</dbReference>
<comment type="caution">
    <text evidence="9">The sequence shown here is derived from an EMBL/GenBank/DDBJ whole genome shotgun (WGS) entry which is preliminary data.</text>
</comment>
<dbReference type="NCBIfam" id="TIGR00530">
    <property type="entry name" value="AGP_acyltrn"/>
    <property type="match status" value="1"/>
</dbReference>
<comment type="pathway">
    <text evidence="1">Lipid metabolism.</text>
</comment>
<dbReference type="AlphaFoldDB" id="A0A9J6QN56"/>
<reference evidence="9" key="1">
    <citation type="submission" date="2022-09" db="EMBL/GenBank/DDBJ databases">
        <title>Culturomic study of gut microbiota in children with autism spectrum disorder.</title>
        <authorList>
            <person name="Efimov B.A."/>
            <person name="Chaplin A.V."/>
            <person name="Sokolova S.R."/>
            <person name="Pikina A.P."/>
            <person name="Korzhanova M."/>
            <person name="Belova V."/>
            <person name="Korostin D."/>
        </authorList>
    </citation>
    <scope>NUCLEOTIDE SEQUENCE</scope>
    <source>
        <strain evidence="9">ASD5510</strain>
    </source>
</reference>
<dbReference type="GO" id="GO:0006654">
    <property type="term" value="P:phosphatidic acid biosynthetic process"/>
    <property type="evidence" value="ECO:0007669"/>
    <property type="project" value="TreeGrafter"/>
</dbReference>
<dbReference type="GO" id="GO:0003841">
    <property type="term" value="F:1-acylglycerol-3-phosphate O-acyltransferase activity"/>
    <property type="evidence" value="ECO:0007669"/>
    <property type="project" value="UniProtKB-UniRule"/>
</dbReference>
<dbReference type="EMBL" id="JAOSHN010000001">
    <property type="protein sequence ID" value="MCU7377317.1"/>
    <property type="molecule type" value="Genomic_DNA"/>
</dbReference>
<gene>
    <name evidence="9" type="ORF">OBO34_02990</name>
</gene>